<protein>
    <submittedName>
        <fullName evidence="1">Uncharacterized protein</fullName>
    </submittedName>
</protein>
<organism evidence="1 2">
    <name type="scientific">Candidatus Yanofskybacteria bacterium RIFCSPHIGHO2_01_FULL_41_53</name>
    <dbReference type="NCBI Taxonomy" id="1802663"/>
    <lineage>
        <taxon>Bacteria</taxon>
        <taxon>Candidatus Yanofskyibacteriota</taxon>
    </lineage>
</organism>
<comment type="caution">
    <text evidence="1">The sequence shown here is derived from an EMBL/GenBank/DDBJ whole genome shotgun (WGS) entry which is preliminary data.</text>
</comment>
<sequence>MKNPESREINEILGVNEEELEKIAMLDEMRRPQDGTISMHKWLIEKGYDIDIKFNLDLFWSSWDKNIKKSIDVVNKVGLSNLQGKSVLFTPGGSDVGLFQYISEGGKVLALGLNATVEQLVGAVDKYIIRGEKE</sequence>
<proteinExistence type="predicted"/>
<evidence type="ECO:0000313" key="2">
    <source>
        <dbReference type="Proteomes" id="UP000177117"/>
    </source>
</evidence>
<accession>A0A1F8EIG3</accession>
<dbReference type="AlphaFoldDB" id="A0A1F8EIG3"/>
<name>A0A1F8EIG3_9BACT</name>
<dbReference type="EMBL" id="MGJD01000034">
    <property type="protein sequence ID" value="OGM99838.1"/>
    <property type="molecule type" value="Genomic_DNA"/>
</dbReference>
<evidence type="ECO:0000313" key="1">
    <source>
        <dbReference type="EMBL" id="OGM99838.1"/>
    </source>
</evidence>
<dbReference type="Proteomes" id="UP000177117">
    <property type="component" value="Unassembled WGS sequence"/>
</dbReference>
<reference evidence="1 2" key="1">
    <citation type="journal article" date="2016" name="Nat. Commun.">
        <title>Thousands of microbial genomes shed light on interconnected biogeochemical processes in an aquifer system.</title>
        <authorList>
            <person name="Anantharaman K."/>
            <person name="Brown C.T."/>
            <person name="Hug L.A."/>
            <person name="Sharon I."/>
            <person name="Castelle C.J."/>
            <person name="Probst A.J."/>
            <person name="Thomas B.C."/>
            <person name="Singh A."/>
            <person name="Wilkins M.J."/>
            <person name="Karaoz U."/>
            <person name="Brodie E.L."/>
            <person name="Williams K.H."/>
            <person name="Hubbard S.S."/>
            <person name="Banfield J.F."/>
        </authorList>
    </citation>
    <scope>NUCLEOTIDE SEQUENCE [LARGE SCALE GENOMIC DNA]</scope>
</reference>
<gene>
    <name evidence="1" type="ORF">A2650_00200</name>
</gene>